<accession>A0A7X6FSW6</accession>
<name>A0A7X6FSW6_9HYPH</name>
<protein>
    <submittedName>
        <fullName evidence="2">Uncharacterized protein</fullName>
    </submittedName>
</protein>
<comment type="caution">
    <text evidence="2">The sequence shown here is derived from an EMBL/GenBank/DDBJ whole genome shotgun (WGS) entry which is preliminary data.</text>
</comment>
<gene>
    <name evidence="2" type="ORF">HGG76_27595</name>
</gene>
<dbReference type="EMBL" id="JAAXZB010000005">
    <property type="protein sequence ID" value="NKW11362.1"/>
    <property type="molecule type" value="Genomic_DNA"/>
</dbReference>
<organism evidence="2 3">
    <name type="scientific">Brucella tritici</name>
    <dbReference type="NCBI Taxonomy" id="94626"/>
    <lineage>
        <taxon>Bacteria</taxon>
        <taxon>Pseudomonadati</taxon>
        <taxon>Pseudomonadota</taxon>
        <taxon>Alphaproteobacteria</taxon>
        <taxon>Hyphomicrobiales</taxon>
        <taxon>Brucellaceae</taxon>
        <taxon>Brucella/Ochrobactrum group</taxon>
        <taxon>Brucella</taxon>
    </lineage>
</organism>
<reference evidence="2 3" key="1">
    <citation type="submission" date="2020-04" db="EMBL/GenBank/DDBJ databases">
        <title>Whole genome sequencing of clinical and environmental type strains of Ochrobactrum.</title>
        <authorList>
            <person name="Dharne M."/>
        </authorList>
    </citation>
    <scope>NUCLEOTIDE SEQUENCE [LARGE SCALE GENOMIC DNA]</scope>
    <source>
        <strain evidence="2 3">DSM 13340</strain>
    </source>
</reference>
<evidence type="ECO:0000313" key="2">
    <source>
        <dbReference type="EMBL" id="NKW11362.1"/>
    </source>
</evidence>
<evidence type="ECO:0000313" key="3">
    <source>
        <dbReference type="Proteomes" id="UP000558475"/>
    </source>
</evidence>
<proteinExistence type="predicted"/>
<dbReference type="Proteomes" id="UP000558475">
    <property type="component" value="Unassembled WGS sequence"/>
</dbReference>
<dbReference type="AlphaFoldDB" id="A0A7X6FSW6"/>
<sequence>MSGKALVGIIIAIGVVASIYNFNQQEKAKRQQAEADNAFRAKINAQLDEAERKAKTPALLNKMIVDIALAGRPSDGDAISVVNARYSDKTVRQRAIEQIQLGYQQTDPISPAAMSRLAVADCQIRAQDFEKNNKTYKITDVSDAWNVANLGLQFWLPYVQYPDFVKKTAKHHSTQ</sequence>
<evidence type="ECO:0000256" key="1">
    <source>
        <dbReference type="SAM" id="Phobius"/>
    </source>
</evidence>
<keyword evidence="1" id="KW-0472">Membrane</keyword>
<feature type="transmembrane region" description="Helical" evidence="1">
    <location>
        <begin position="6"/>
        <end position="22"/>
    </location>
</feature>
<keyword evidence="1" id="KW-1133">Transmembrane helix</keyword>
<keyword evidence="1" id="KW-0812">Transmembrane</keyword>